<dbReference type="SMART" id="SM00644">
    <property type="entry name" value="Ami_2"/>
    <property type="match status" value="1"/>
</dbReference>
<accession>A0A9D2LQ81</accession>
<protein>
    <recommendedName>
        <fullName evidence="2">N-acetylmuramoyl-L-alanine amidase</fullName>
        <ecNumber evidence="2">3.5.1.28</ecNumber>
    </recommendedName>
</protein>
<evidence type="ECO:0000313" key="6">
    <source>
        <dbReference type="EMBL" id="HJB27412.1"/>
    </source>
</evidence>
<dbReference type="AlphaFoldDB" id="A0A9D2LQ81"/>
<dbReference type="InterPro" id="IPR051206">
    <property type="entry name" value="NAMLAA_amidase_2"/>
</dbReference>
<evidence type="ECO:0000313" key="7">
    <source>
        <dbReference type="Proteomes" id="UP000823842"/>
    </source>
</evidence>
<organism evidence="6 7">
    <name type="scientific">Candidatus Blautia faecavium</name>
    <dbReference type="NCBI Taxonomy" id="2838487"/>
    <lineage>
        <taxon>Bacteria</taxon>
        <taxon>Bacillati</taxon>
        <taxon>Bacillota</taxon>
        <taxon>Clostridia</taxon>
        <taxon>Lachnospirales</taxon>
        <taxon>Lachnospiraceae</taxon>
        <taxon>Blautia</taxon>
    </lineage>
</organism>
<name>A0A9D2LQ81_9FIRM</name>
<dbReference type="PANTHER" id="PTHR30417:SF1">
    <property type="entry name" value="N-ACETYLMURAMOYL-L-ALANINE AMIDASE AMID"/>
    <property type="match status" value="1"/>
</dbReference>
<feature type="domain" description="N-acetylmuramoyl-L-alanine amidase" evidence="5">
    <location>
        <begin position="11"/>
        <end position="168"/>
    </location>
</feature>
<dbReference type="InterPro" id="IPR036505">
    <property type="entry name" value="Amidase/PGRP_sf"/>
</dbReference>
<dbReference type="Gene3D" id="3.40.80.10">
    <property type="entry name" value="Peptidoglycan recognition protein-like"/>
    <property type="match status" value="1"/>
</dbReference>
<keyword evidence="3" id="KW-0378">Hydrolase</keyword>
<sequence length="323" mass="34660">MKLVQSILTKNPCYTAGRKITVKGLMLHSVGCPQPKASVFIKNWNSPSYNSACVHGFIDGNDGTVYQTLPWNHRGWHCGSGSRGSGNNTHIGVEMCEPACIKYTGGANFNCSDTAAARTVAKRTYAAAVELFAYLCRQYNLNPTADGVIISHREGHSRGIASNHGDPEHLWNGLGMGYTMDGFRKAVKAAMDGSGVSEPEKGGWYRVRKSWADAKSQKGAFKVLANARKCADENPGYSVYDESGKAVYSSPGSGNGFSPYLVQVSITDLNIRKGPGTNYGKTGKYTGKGVFTIVEEAAGQGASCWGKLKSGAGWISLDYAKRI</sequence>
<dbReference type="Pfam" id="PF01510">
    <property type="entry name" value="Amidase_2"/>
    <property type="match status" value="1"/>
</dbReference>
<dbReference type="EC" id="3.5.1.28" evidence="2"/>
<dbReference type="InterPro" id="IPR002502">
    <property type="entry name" value="Amidase_domain"/>
</dbReference>
<dbReference type="CDD" id="cd06583">
    <property type="entry name" value="PGRP"/>
    <property type="match status" value="1"/>
</dbReference>
<dbReference type="Proteomes" id="UP000823842">
    <property type="component" value="Unassembled WGS sequence"/>
</dbReference>
<reference evidence="6" key="1">
    <citation type="journal article" date="2021" name="PeerJ">
        <title>Extensive microbial diversity within the chicken gut microbiome revealed by metagenomics and culture.</title>
        <authorList>
            <person name="Gilroy R."/>
            <person name="Ravi A."/>
            <person name="Getino M."/>
            <person name="Pursley I."/>
            <person name="Horton D.L."/>
            <person name="Alikhan N.F."/>
            <person name="Baker D."/>
            <person name="Gharbi K."/>
            <person name="Hall N."/>
            <person name="Watson M."/>
            <person name="Adriaenssens E.M."/>
            <person name="Foster-Nyarko E."/>
            <person name="Jarju S."/>
            <person name="Secka A."/>
            <person name="Antonio M."/>
            <person name="Oren A."/>
            <person name="Chaudhuri R.R."/>
            <person name="La Ragione R."/>
            <person name="Hildebrand F."/>
            <person name="Pallen M.J."/>
        </authorList>
    </citation>
    <scope>NUCLEOTIDE SEQUENCE</scope>
    <source>
        <strain evidence="6">ChiSjej1B19-5720</strain>
    </source>
</reference>
<gene>
    <name evidence="6" type="ORF">IAA06_01265</name>
</gene>
<evidence type="ECO:0000256" key="2">
    <source>
        <dbReference type="ARBA" id="ARBA00011901"/>
    </source>
</evidence>
<dbReference type="GO" id="GO:0071555">
    <property type="term" value="P:cell wall organization"/>
    <property type="evidence" value="ECO:0007669"/>
    <property type="project" value="UniProtKB-KW"/>
</dbReference>
<proteinExistence type="predicted"/>
<dbReference type="SUPFAM" id="SSF55846">
    <property type="entry name" value="N-acetylmuramoyl-L-alanine amidase-like"/>
    <property type="match status" value="1"/>
</dbReference>
<reference evidence="6" key="2">
    <citation type="submission" date="2021-04" db="EMBL/GenBank/DDBJ databases">
        <authorList>
            <person name="Gilroy R."/>
        </authorList>
    </citation>
    <scope>NUCLEOTIDE SEQUENCE</scope>
    <source>
        <strain evidence="6">ChiSjej1B19-5720</strain>
    </source>
</reference>
<comment type="catalytic activity">
    <reaction evidence="1">
        <text>Hydrolyzes the link between N-acetylmuramoyl residues and L-amino acid residues in certain cell-wall glycopeptides.</text>
        <dbReference type="EC" id="3.5.1.28"/>
    </reaction>
</comment>
<dbReference type="GO" id="GO:0008745">
    <property type="term" value="F:N-acetylmuramoyl-L-alanine amidase activity"/>
    <property type="evidence" value="ECO:0007669"/>
    <property type="project" value="UniProtKB-EC"/>
</dbReference>
<comment type="caution">
    <text evidence="6">The sequence shown here is derived from an EMBL/GenBank/DDBJ whole genome shotgun (WGS) entry which is preliminary data.</text>
</comment>
<dbReference type="PANTHER" id="PTHR30417">
    <property type="entry name" value="N-ACETYLMURAMOYL-L-ALANINE AMIDASE AMID"/>
    <property type="match status" value="1"/>
</dbReference>
<dbReference type="GO" id="GO:0009254">
    <property type="term" value="P:peptidoglycan turnover"/>
    <property type="evidence" value="ECO:0007669"/>
    <property type="project" value="TreeGrafter"/>
</dbReference>
<evidence type="ECO:0000256" key="1">
    <source>
        <dbReference type="ARBA" id="ARBA00001561"/>
    </source>
</evidence>
<dbReference type="EMBL" id="DWYZ01000030">
    <property type="protein sequence ID" value="HJB27412.1"/>
    <property type="molecule type" value="Genomic_DNA"/>
</dbReference>
<evidence type="ECO:0000256" key="3">
    <source>
        <dbReference type="ARBA" id="ARBA00022801"/>
    </source>
</evidence>
<dbReference type="GO" id="GO:0009253">
    <property type="term" value="P:peptidoglycan catabolic process"/>
    <property type="evidence" value="ECO:0007669"/>
    <property type="project" value="InterPro"/>
</dbReference>
<evidence type="ECO:0000256" key="4">
    <source>
        <dbReference type="ARBA" id="ARBA00023316"/>
    </source>
</evidence>
<keyword evidence="4" id="KW-0961">Cell wall biogenesis/degradation</keyword>
<evidence type="ECO:0000259" key="5">
    <source>
        <dbReference type="SMART" id="SM00644"/>
    </source>
</evidence>
<dbReference type="Gene3D" id="2.30.30.40">
    <property type="entry name" value="SH3 Domains"/>
    <property type="match status" value="1"/>
</dbReference>